<evidence type="ECO:0000259" key="5">
    <source>
        <dbReference type="PROSITE" id="PS50531"/>
    </source>
</evidence>
<evidence type="ECO:0000256" key="4">
    <source>
        <dbReference type="ARBA" id="ARBA00023172"/>
    </source>
</evidence>
<sequence>MMNIIAQLNILKAMELKPNYSELAREYGMDRRTVKKYFEGYEGKPKTKNKTSKLDKYYDEIKAKLAIKGTTVKAVYEFFVSKGYDIGTYSNFNKYVKRKGLKPTKKIMAHPRFETPEGEQAQVDWKEEIKLTSKYGEEYIINVFNFKLGFSRYCYFELRETKTQQDLFECLINAFKTIGGVPKSILFDNMKTVVDIENGRRKVNNKMKAFADDFGFKILLCKPRHSFTKGKVESSNKFIDWIIPYDGEFKDIEELKNIINEINKKVNQSVSQTTGIPPLALFQKEKEYLSPLPCTNIIESYLNFEQKVKVYKDSMIYYKGNRYSVPEKYINKNVTIKAVNNELQIYFNTDLICVHTLNNKKLNYLPEHYKSIMKNTIKNAEDLDQICNENLNRLDNLL</sequence>
<dbReference type="SUPFAM" id="SSF53098">
    <property type="entry name" value="Ribonuclease H-like"/>
    <property type="match status" value="1"/>
</dbReference>
<feature type="domain" description="HTH IS21-type" evidence="5">
    <location>
        <begin position="5"/>
        <end position="65"/>
    </location>
</feature>
<dbReference type="InterPro" id="IPR012337">
    <property type="entry name" value="RNaseH-like_sf"/>
</dbReference>
<dbReference type="GO" id="GO:0015074">
    <property type="term" value="P:DNA integration"/>
    <property type="evidence" value="ECO:0007669"/>
    <property type="project" value="InterPro"/>
</dbReference>
<gene>
    <name evidence="7" type="ORF">TCEL_00681</name>
</gene>
<dbReference type="Proteomes" id="UP000014923">
    <property type="component" value="Unassembled WGS sequence"/>
</dbReference>
<dbReference type="OrthoDB" id="3193769at2"/>
<evidence type="ECO:0000313" key="8">
    <source>
        <dbReference type="Proteomes" id="UP000014923"/>
    </source>
</evidence>
<dbReference type="InterPro" id="IPR017894">
    <property type="entry name" value="HTH_IS21_transposase_type"/>
</dbReference>
<evidence type="ECO:0000313" key="7">
    <source>
        <dbReference type="EMBL" id="CDF58635.1"/>
    </source>
</evidence>
<organism evidence="7 8">
    <name type="scientific">Thermobrachium celere DSM 8682</name>
    <dbReference type="NCBI Taxonomy" id="941824"/>
    <lineage>
        <taxon>Bacteria</taxon>
        <taxon>Bacillati</taxon>
        <taxon>Bacillota</taxon>
        <taxon>Clostridia</taxon>
        <taxon>Eubacteriales</taxon>
        <taxon>Clostridiaceae</taxon>
        <taxon>Thermobrachium</taxon>
    </lineage>
</organism>
<dbReference type="Gene3D" id="3.30.420.10">
    <property type="entry name" value="Ribonuclease H-like superfamily/Ribonuclease H"/>
    <property type="match status" value="1"/>
</dbReference>
<dbReference type="InterPro" id="IPR054353">
    <property type="entry name" value="IstA-like_C"/>
</dbReference>
<evidence type="ECO:0000259" key="6">
    <source>
        <dbReference type="PROSITE" id="PS50994"/>
    </source>
</evidence>
<dbReference type="InterPro" id="IPR036397">
    <property type="entry name" value="RNaseH_sf"/>
</dbReference>
<keyword evidence="7" id="KW-0547">Nucleotide-binding</keyword>
<evidence type="ECO:0000256" key="1">
    <source>
        <dbReference type="ARBA" id="ARBA00009277"/>
    </source>
</evidence>
<keyword evidence="2" id="KW-0815">Transposition</keyword>
<dbReference type="Pfam" id="PF00665">
    <property type="entry name" value="rve"/>
    <property type="match status" value="1"/>
</dbReference>
<keyword evidence="3" id="KW-0238">DNA-binding</keyword>
<dbReference type="GO" id="GO:0032196">
    <property type="term" value="P:transposition"/>
    <property type="evidence" value="ECO:0007669"/>
    <property type="project" value="UniProtKB-KW"/>
</dbReference>
<dbReference type="NCBIfam" id="NF033546">
    <property type="entry name" value="transpos_IS21"/>
    <property type="match status" value="1"/>
</dbReference>
<dbReference type="GO" id="GO:0005524">
    <property type="term" value="F:ATP binding"/>
    <property type="evidence" value="ECO:0007669"/>
    <property type="project" value="UniProtKB-KW"/>
</dbReference>
<dbReference type="PROSITE" id="PS50994">
    <property type="entry name" value="INTEGRASE"/>
    <property type="match status" value="1"/>
</dbReference>
<dbReference type="AlphaFoldDB" id="R7RTR8"/>
<dbReference type="GO" id="GO:0003677">
    <property type="term" value="F:DNA binding"/>
    <property type="evidence" value="ECO:0007669"/>
    <property type="project" value="UniProtKB-KW"/>
</dbReference>
<name>R7RTR8_9CLOT</name>
<reference evidence="7" key="1">
    <citation type="submission" date="2013-03" db="EMBL/GenBank/DDBJ databases">
        <title>Draft genome sequence of the hydrogen-ethanol-producing anaerobic alkalithermophilic Caloramator celere.</title>
        <authorList>
            <person name="Ciranna A."/>
            <person name="Larjo A."/>
            <person name="Kivisto A."/>
            <person name="Santala V."/>
            <person name="Roos C."/>
            <person name="Karp M."/>
        </authorList>
    </citation>
    <scope>NUCLEOTIDE SEQUENCE [LARGE SCALE GENOMIC DNA]</scope>
    <source>
        <strain evidence="7">DSM 8682</strain>
    </source>
</reference>
<dbReference type="PROSITE" id="PS50531">
    <property type="entry name" value="HTH_IS21"/>
    <property type="match status" value="1"/>
</dbReference>
<keyword evidence="4" id="KW-0233">DNA recombination</keyword>
<keyword evidence="8" id="KW-1185">Reference proteome</keyword>
<comment type="similarity">
    <text evidence="1">Belongs to the transposase IS21/IS408/IS1162 family.</text>
</comment>
<dbReference type="PANTHER" id="PTHR35004">
    <property type="entry name" value="TRANSPOSASE RV3428C-RELATED"/>
    <property type="match status" value="1"/>
</dbReference>
<comment type="caution">
    <text evidence="7">The sequence shown here is derived from an EMBL/GenBank/DDBJ whole genome shotgun (WGS) entry which is preliminary data.</text>
</comment>
<accession>R7RTR8</accession>
<evidence type="ECO:0000256" key="3">
    <source>
        <dbReference type="ARBA" id="ARBA00023125"/>
    </source>
</evidence>
<feature type="domain" description="Integrase catalytic" evidence="6">
    <location>
        <begin position="112"/>
        <end position="286"/>
    </location>
</feature>
<protein>
    <submittedName>
        <fullName evidence="7">IstB domain protein ATP-binding protein</fullName>
    </submittedName>
</protein>
<dbReference type="HOGENOM" id="CLU_020626_1_2_9"/>
<proteinExistence type="inferred from homology"/>
<keyword evidence="7" id="KW-0067">ATP-binding</keyword>
<dbReference type="RefSeq" id="WP_018662920.1">
    <property type="nucleotide sequence ID" value="NZ_HF952018.1"/>
</dbReference>
<dbReference type="eggNOG" id="COG4584">
    <property type="taxonomic scope" value="Bacteria"/>
</dbReference>
<dbReference type="Pfam" id="PF22483">
    <property type="entry name" value="Mu-transpos_C_2"/>
    <property type="match status" value="1"/>
</dbReference>
<evidence type="ECO:0000256" key="2">
    <source>
        <dbReference type="ARBA" id="ARBA00022578"/>
    </source>
</evidence>
<dbReference type="GO" id="GO:0006310">
    <property type="term" value="P:DNA recombination"/>
    <property type="evidence" value="ECO:0007669"/>
    <property type="project" value="UniProtKB-KW"/>
</dbReference>
<dbReference type="PANTHER" id="PTHR35004:SF6">
    <property type="entry name" value="TRANSPOSASE"/>
    <property type="match status" value="1"/>
</dbReference>
<dbReference type="EMBL" id="CAVN010000097">
    <property type="protein sequence ID" value="CDF58635.1"/>
    <property type="molecule type" value="Genomic_DNA"/>
</dbReference>
<dbReference type="InterPro" id="IPR001584">
    <property type="entry name" value="Integrase_cat-core"/>
</dbReference>